<dbReference type="InterPro" id="IPR009081">
    <property type="entry name" value="PP-bd_ACP"/>
</dbReference>
<dbReference type="Gene3D" id="1.10.1200.10">
    <property type="entry name" value="ACP-like"/>
    <property type="match status" value="1"/>
</dbReference>
<organism evidence="2">
    <name type="scientific">marine metagenome</name>
    <dbReference type="NCBI Taxonomy" id="408172"/>
    <lineage>
        <taxon>unclassified sequences</taxon>
        <taxon>metagenomes</taxon>
        <taxon>ecological metagenomes</taxon>
    </lineage>
</organism>
<dbReference type="Pfam" id="PF00550">
    <property type="entry name" value="PP-binding"/>
    <property type="match status" value="1"/>
</dbReference>
<name>A0A381ULR1_9ZZZZ</name>
<evidence type="ECO:0000259" key="1">
    <source>
        <dbReference type="PROSITE" id="PS50075"/>
    </source>
</evidence>
<dbReference type="PROSITE" id="PS50075">
    <property type="entry name" value="CARRIER"/>
    <property type="match status" value="1"/>
</dbReference>
<protein>
    <recommendedName>
        <fullName evidence="1">Carrier domain-containing protein</fullName>
    </recommendedName>
</protein>
<evidence type="ECO:0000313" key="2">
    <source>
        <dbReference type="EMBL" id="SVA28578.1"/>
    </source>
</evidence>
<sequence>MDVEKQFYEILIKYLNIEEEDILITTRLEALEPDFLEQMKIKILCEDKFHIEMDDEIFENNSTIEEIIEELEELIVD</sequence>
<reference evidence="2" key="1">
    <citation type="submission" date="2018-05" db="EMBL/GenBank/DDBJ databases">
        <authorList>
            <person name="Lanie J.A."/>
            <person name="Ng W.-L."/>
            <person name="Kazmierczak K.M."/>
            <person name="Andrzejewski T.M."/>
            <person name="Davidsen T.M."/>
            <person name="Wayne K.J."/>
            <person name="Tettelin H."/>
            <person name="Glass J.I."/>
            <person name="Rusch D."/>
            <person name="Podicherti R."/>
            <person name="Tsui H.-C.T."/>
            <person name="Winkler M.E."/>
        </authorList>
    </citation>
    <scope>NUCLEOTIDE SEQUENCE</scope>
</reference>
<dbReference type="InterPro" id="IPR036736">
    <property type="entry name" value="ACP-like_sf"/>
</dbReference>
<gene>
    <name evidence="2" type="ORF">METZ01_LOCUS81432</name>
</gene>
<dbReference type="SUPFAM" id="SSF47336">
    <property type="entry name" value="ACP-like"/>
    <property type="match status" value="1"/>
</dbReference>
<dbReference type="EMBL" id="UINC01006609">
    <property type="protein sequence ID" value="SVA28578.1"/>
    <property type="molecule type" value="Genomic_DNA"/>
</dbReference>
<proteinExistence type="predicted"/>
<accession>A0A381ULR1</accession>
<feature type="domain" description="Carrier" evidence="1">
    <location>
        <begin position="1"/>
        <end position="75"/>
    </location>
</feature>
<dbReference type="AlphaFoldDB" id="A0A381ULR1"/>